<keyword evidence="8" id="KW-1185">Reference proteome</keyword>
<feature type="domain" description="SLH" evidence="6">
    <location>
        <begin position="1360"/>
        <end position="1423"/>
    </location>
</feature>
<evidence type="ECO:0000256" key="3">
    <source>
        <dbReference type="ARBA" id="ARBA00023157"/>
    </source>
</evidence>
<dbReference type="Pfam" id="PF02018">
    <property type="entry name" value="CBM_4_9"/>
    <property type="match status" value="1"/>
</dbReference>
<dbReference type="PANTHER" id="PTHR43308">
    <property type="entry name" value="OUTER MEMBRANE PROTEIN ALPHA-RELATED"/>
    <property type="match status" value="1"/>
</dbReference>
<dbReference type="SUPFAM" id="SSF49899">
    <property type="entry name" value="Concanavalin A-like lectins/glucanases"/>
    <property type="match status" value="1"/>
</dbReference>
<dbReference type="Gene3D" id="2.60.40.10">
    <property type="entry name" value="Immunoglobulins"/>
    <property type="match status" value="1"/>
</dbReference>
<keyword evidence="2" id="KW-0378">Hydrolase</keyword>
<feature type="domain" description="SLH" evidence="6">
    <location>
        <begin position="1490"/>
        <end position="1550"/>
    </location>
</feature>
<dbReference type="Pfam" id="PF13385">
    <property type="entry name" value="Laminin_G_3"/>
    <property type="match status" value="1"/>
</dbReference>
<dbReference type="InterPro" id="IPR013320">
    <property type="entry name" value="ConA-like_dom_sf"/>
</dbReference>
<feature type="chain" id="PRO_5045638776" description="SLH domain-containing protein" evidence="5">
    <location>
        <begin position="24"/>
        <end position="1553"/>
    </location>
</feature>
<dbReference type="InterPro" id="IPR001119">
    <property type="entry name" value="SLH_dom"/>
</dbReference>
<proteinExistence type="predicted"/>
<dbReference type="SUPFAM" id="SSF49785">
    <property type="entry name" value="Galactose-binding domain-like"/>
    <property type="match status" value="1"/>
</dbReference>
<evidence type="ECO:0000259" key="6">
    <source>
        <dbReference type="PROSITE" id="PS51272"/>
    </source>
</evidence>
<keyword evidence="1 5" id="KW-0732">Signal</keyword>
<dbReference type="SMART" id="SM00560">
    <property type="entry name" value="LamGL"/>
    <property type="match status" value="1"/>
</dbReference>
<organism evidence="7 8">
    <name type="scientific">Paenibacillus eucommiae</name>
    <dbReference type="NCBI Taxonomy" id="1355755"/>
    <lineage>
        <taxon>Bacteria</taxon>
        <taxon>Bacillati</taxon>
        <taxon>Bacillota</taxon>
        <taxon>Bacilli</taxon>
        <taxon>Bacillales</taxon>
        <taxon>Paenibacillaceae</taxon>
        <taxon>Paenibacillus</taxon>
    </lineage>
</organism>
<dbReference type="InterPro" id="IPR051465">
    <property type="entry name" value="Cell_Envelope_Struct_Comp"/>
</dbReference>
<dbReference type="InterPro" id="IPR017853">
    <property type="entry name" value="GH"/>
</dbReference>
<dbReference type="InterPro" id="IPR008979">
    <property type="entry name" value="Galactose-bd-like_sf"/>
</dbReference>
<dbReference type="Gene3D" id="2.60.120.260">
    <property type="entry name" value="Galactose-binding domain-like"/>
    <property type="match status" value="1"/>
</dbReference>
<evidence type="ECO:0000256" key="4">
    <source>
        <dbReference type="SAM" id="MobiDB-lite"/>
    </source>
</evidence>
<feature type="signal peptide" evidence="5">
    <location>
        <begin position="1"/>
        <end position="23"/>
    </location>
</feature>
<dbReference type="Gene3D" id="3.20.20.80">
    <property type="entry name" value="Glycosidases"/>
    <property type="match status" value="1"/>
</dbReference>
<dbReference type="Pfam" id="PF17957">
    <property type="entry name" value="Big_7"/>
    <property type="match status" value="1"/>
</dbReference>
<dbReference type="InterPro" id="IPR006558">
    <property type="entry name" value="LamG-like"/>
</dbReference>
<dbReference type="PANTHER" id="PTHR43308:SF5">
    <property type="entry name" value="S-LAYER PROTEIN _ PEPTIDOGLYCAN ENDO-BETA-N-ACETYLGLUCOSAMINIDASE"/>
    <property type="match status" value="1"/>
</dbReference>
<reference evidence="7 8" key="1">
    <citation type="submission" date="2021-03" db="EMBL/GenBank/DDBJ databases">
        <title>Genomic Encyclopedia of Type Strains, Phase IV (KMG-IV): sequencing the most valuable type-strain genomes for metagenomic binning, comparative biology and taxonomic classification.</title>
        <authorList>
            <person name="Goeker M."/>
        </authorList>
    </citation>
    <scope>NUCLEOTIDE SEQUENCE [LARGE SCALE GENOMIC DNA]</scope>
    <source>
        <strain evidence="7 8">DSM 26048</strain>
    </source>
</reference>
<dbReference type="PROSITE" id="PS51272">
    <property type="entry name" value="SLH"/>
    <property type="match status" value="3"/>
</dbReference>
<name>A0ABS4ISH4_9BACL</name>
<evidence type="ECO:0000256" key="1">
    <source>
        <dbReference type="ARBA" id="ARBA00022729"/>
    </source>
</evidence>
<evidence type="ECO:0000256" key="5">
    <source>
        <dbReference type="SAM" id="SignalP"/>
    </source>
</evidence>
<keyword evidence="3" id="KW-1015">Disulfide bond</keyword>
<comment type="caution">
    <text evidence="7">The sequence shown here is derived from an EMBL/GenBank/DDBJ whole genome shotgun (WGS) entry which is preliminary data.</text>
</comment>
<dbReference type="EMBL" id="JAGGLB010000005">
    <property type="protein sequence ID" value="MBP1990518.1"/>
    <property type="molecule type" value="Genomic_DNA"/>
</dbReference>
<evidence type="ECO:0000313" key="7">
    <source>
        <dbReference type="EMBL" id="MBP1990518.1"/>
    </source>
</evidence>
<accession>A0ABS4ISH4</accession>
<feature type="domain" description="SLH" evidence="6">
    <location>
        <begin position="1425"/>
        <end position="1488"/>
    </location>
</feature>
<evidence type="ECO:0000256" key="2">
    <source>
        <dbReference type="ARBA" id="ARBA00022801"/>
    </source>
</evidence>
<dbReference type="InterPro" id="IPR003305">
    <property type="entry name" value="CenC_carb-bd"/>
</dbReference>
<evidence type="ECO:0000313" key="8">
    <source>
        <dbReference type="Proteomes" id="UP001519287"/>
    </source>
</evidence>
<dbReference type="InterPro" id="IPR013783">
    <property type="entry name" value="Ig-like_fold"/>
</dbReference>
<feature type="region of interest" description="Disordered" evidence="4">
    <location>
        <begin position="1307"/>
        <end position="1358"/>
    </location>
</feature>
<dbReference type="Pfam" id="PF00395">
    <property type="entry name" value="SLH"/>
    <property type="match status" value="3"/>
</dbReference>
<dbReference type="SUPFAM" id="SSF51445">
    <property type="entry name" value="(Trans)glycosidases"/>
    <property type="match status" value="1"/>
</dbReference>
<gene>
    <name evidence="7" type="ORF">J2Z66_002124</name>
</gene>
<feature type="compositionally biased region" description="Polar residues" evidence="4">
    <location>
        <begin position="1327"/>
        <end position="1338"/>
    </location>
</feature>
<protein>
    <recommendedName>
        <fullName evidence="6">SLH domain-containing protein</fullName>
    </recommendedName>
</protein>
<sequence length="1553" mass="167070">MRKLFTFFILFLIAFGSVIPAKAEVFAEETPALPILIEDQFEVNGTTRTAGDPLVGTLTESGQLLWDGSTTLVFAGSGEAGYVTAANNANQLAAVPFSPEPGGVAVIEADVKPAGSDWVAIGFSKGTDGYWTDGQFWIRILPSGHYSVMAKTNVELLSGEAPSFDPNGYTRLKLQYNAAEQTVSAWINGINVADEHDWSEITGFTPDIRFAGFMISSATANQQAIGHLIVRGTAAVEPELPVTISDSLSTQDGARAVGSRLVGQQTEIGGREWEGSTTLVFGENGGDSFVTTSNNANQLAGVPYIPAGEKTIIEADVRPAGSDWTAVGFSKGTDGYWADGQLWILLQPNGHYAIKVKTSHQLAAGEAPLYDSDGFTKLKIQYNTVAKEVSVWVNGVEVLHQYDASGIEGFVPKIEYAGFMMASATANTQAVKNFRVLGIAGTEPPEYPDEVITYPDDLVKPEESDFPVGVFEEANLYNGNRQLFKETISELYSLGFDSVMLSNGNAVRDRKMFDVTDRYGFNVYYNAGHNISEWMNIPDEPATPEIAGNIARAIIDQVKDHPSVKSINLSDEPTLRTLEKHVLLTEAFHQQAPNLKITTPLIGLDNVGSMFTSANLDALLVDIYPMAWSNSIGNFSNLNSIGYSTWDFVGYLREISKQKPDDKPLWVILQAFQYEAAGKSRFSLRVPTPAEVRAQNWLSIGEGATGIFWFLYNSLESLLGLKDIPAVRDEAVDLASRVKPLRPVLLAAKKDKDRFTATTPATPATAANSKPYVSTLVSKDGTKTFVVAVNMDCVESQNLTIHSAYAEGHLKDLETGLLYDIGTSPIPFEAGDGRLFEVIPTQVNEGPAVEMISPIHASVLDAANLGSGITLEASATSAASIGQVEFYANGKKIGTAASAPYRFQWLGAKAGSYSITAVAKDVLGAETTSQPVDLMVKGTDNVLANPSFETADGNGKAAHWSYPAGVELDSNVSHTGASSLRISGPLVEGVISQDVSGLEPNTEYELSGWVKTSGIQGAGIYIRYQQKLPFTIYNEAEHAYGTSDWTRIAIKFTTPAFAQSGSVDIHAYISFAGGSAWLDDFSLVPTGKKELSEGLQMHLTFDEANGLKAKDFSGNGRDGDFVKIVGGEPSANMMRTPVYLAGKIGSNTLYMEGGNEYLKVGPGFELDGGNGFTVSTWIKPYDALERHTLYADDGGLSIEIENSKLKVSMPSKTSGQEIVTGGTLSSDRWYHTAVTFDETGGMKMFIDGVQVGSLANMKYVAGTVGNHYIGQSPNSPETTFWGYIDDVRIYSRVLPASELMRLVQQLGAAEPNQEEEHPSGGGHNGESPVTSPGGSTTALVPDDSGQKGNGGEPPTKPDQAAVISFKDIQGHWASELIKEAVVQGLADGFPDGTFGPELQVTRAQFMVLMARAMKSWVPEASASRSVVFADLEQIPEWAREEVALAVNTGLVEGYDDATFRPYQPISRAEMAIIVARALQLNLDSQVPSSFKDAVNFPQWAKGGITEVERVGIMQGKNGNRFAPFDPATRAEAVVVMLRMMKTMKAQVSGSGAN</sequence>
<dbReference type="Proteomes" id="UP001519287">
    <property type="component" value="Unassembled WGS sequence"/>
</dbReference>
<dbReference type="Gene3D" id="2.60.120.200">
    <property type="match status" value="1"/>
</dbReference>